<reference evidence="2" key="1">
    <citation type="journal article" date="2022" name="Int. J. Mol. Sci.">
        <title>Draft Genome of Tanacetum Coccineum: Genomic Comparison of Closely Related Tanacetum-Family Plants.</title>
        <authorList>
            <person name="Yamashiro T."/>
            <person name="Shiraishi A."/>
            <person name="Nakayama K."/>
            <person name="Satake H."/>
        </authorList>
    </citation>
    <scope>NUCLEOTIDE SEQUENCE</scope>
</reference>
<feature type="region of interest" description="Disordered" evidence="1">
    <location>
        <begin position="100"/>
        <end position="123"/>
    </location>
</feature>
<comment type="caution">
    <text evidence="2">The sequence shown here is derived from an EMBL/GenBank/DDBJ whole genome shotgun (WGS) entry which is preliminary data.</text>
</comment>
<sequence length="123" mass="13931">MKTASSRSAGQSVHSVCNRSTITNADVRHIPKNDLLNANYVISTDNPFAQSRHADNLICLLAAVRIRRRTSSMSGQNNNPRRAFLIVALGEVTKKPTLERVLERTKRNPEDRVRHRRDLQDKS</sequence>
<evidence type="ECO:0000256" key="1">
    <source>
        <dbReference type="SAM" id="MobiDB-lite"/>
    </source>
</evidence>
<proteinExistence type="predicted"/>
<gene>
    <name evidence="2" type="ORF">Tco_0703991</name>
</gene>
<protein>
    <submittedName>
        <fullName evidence="2">Uncharacterized protein</fullName>
    </submittedName>
</protein>
<evidence type="ECO:0000313" key="2">
    <source>
        <dbReference type="EMBL" id="GJS71150.1"/>
    </source>
</evidence>
<evidence type="ECO:0000313" key="3">
    <source>
        <dbReference type="Proteomes" id="UP001151760"/>
    </source>
</evidence>
<dbReference type="Proteomes" id="UP001151760">
    <property type="component" value="Unassembled WGS sequence"/>
</dbReference>
<accession>A0ABQ4Y1E3</accession>
<organism evidence="2 3">
    <name type="scientific">Tanacetum coccineum</name>
    <dbReference type="NCBI Taxonomy" id="301880"/>
    <lineage>
        <taxon>Eukaryota</taxon>
        <taxon>Viridiplantae</taxon>
        <taxon>Streptophyta</taxon>
        <taxon>Embryophyta</taxon>
        <taxon>Tracheophyta</taxon>
        <taxon>Spermatophyta</taxon>
        <taxon>Magnoliopsida</taxon>
        <taxon>eudicotyledons</taxon>
        <taxon>Gunneridae</taxon>
        <taxon>Pentapetalae</taxon>
        <taxon>asterids</taxon>
        <taxon>campanulids</taxon>
        <taxon>Asterales</taxon>
        <taxon>Asteraceae</taxon>
        <taxon>Asteroideae</taxon>
        <taxon>Anthemideae</taxon>
        <taxon>Anthemidinae</taxon>
        <taxon>Tanacetum</taxon>
    </lineage>
</organism>
<name>A0ABQ4Y1E3_9ASTR</name>
<keyword evidence="3" id="KW-1185">Reference proteome</keyword>
<reference evidence="2" key="2">
    <citation type="submission" date="2022-01" db="EMBL/GenBank/DDBJ databases">
        <authorList>
            <person name="Yamashiro T."/>
            <person name="Shiraishi A."/>
            <person name="Satake H."/>
            <person name="Nakayama K."/>
        </authorList>
    </citation>
    <scope>NUCLEOTIDE SEQUENCE</scope>
</reference>
<dbReference type="EMBL" id="BQNB010009985">
    <property type="protein sequence ID" value="GJS71150.1"/>
    <property type="molecule type" value="Genomic_DNA"/>
</dbReference>